<dbReference type="EMBL" id="CP159218">
    <property type="protein sequence ID" value="XCG63043.1"/>
    <property type="molecule type" value="Genomic_DNA"/>
</dbReference>
<dbReference type="SUPFAM" id="SSF53474">
    <property type="entry name" value="alpha/beta-Hydrolases"/>
    <property type="match status" value="1"/>
</dbReference>
<evidence type="ECO:0000256" key="1">
    <source>
        <dbReference type="ARBA" id="ARBA00022801"/>
    </source>
</evidence>
<dbReference type="AlphaFoldDB" id="A0AAU8DM23"/>
<gene>
    <name evidence="3" type="ORF">ABLG96_17800</name>
</gene>
<dbReference type="InterPro" id="IPR050300">
    <property type="entry name" value="GDXG_lipolytic_enzyme"/>
</dbReference>
<sequence length="313" mass="33239">MTNSLDTLTTREIALATSGLSTLDNTIEQDATLQTYLEPYPARDDAAAWAARRSAGPLSDPTDAAPLGVSLTDTTVDGVPCRVIEPPSAHGSYLHLHGGGWSLGSHRFSDERLAELARDTGLRVITVGYPLAPEHLLPEIVDACRTVARALTGDAGFWAIGGESAGAHLAVTTLLGLRDAGLQPFSAAVLTYGVYDFTGTPGRRARRRVEVDRLADIVLPGVDSEALRNPEISPMFADLTGMPAARFLCGTRDALLEDTLLLEARWRVVAPTELDLVAAADHAFTLMPGPTTENARRAEAGFLRRALTGSMAG</sequence>
<protein>
    <submittedName>
        <fullName evidence="3">Alpha/beta hydrolase</fullName>
    </submittedName>
</protein>
<dbReference type="RefSeq" id="WP_353648658.1">
    <property type="nucleotide sequence ID" value="NZ_CP159218.1"/>
</dbReference>
<accession>A0AAU8DM23</accession>
<organism evidence="3">
    <name type="scientific">Nakamurella sp. A5-74</name>
    <dbReference type="NCBI Taxonomy" id="3158264"/>
    <lineage>
        <taxon>Bacteria</taxon>
        <taxon>Bacillati</taxon>
        <taxon>Actinomycetota</taxon>
        <taxon>Actinomycetes</taxon>
        <taxon>Nakamurellales</taxon>
        <taxon>Nakamurellaceae</taxon>
        <taxon>Nakamurella</taxon>
    </lineage>
</organism>
<reference evidence="3" key="1">
    <citation type="submission" date="2024-05" db="EMBL/GenBank/DDBJ databases">
        <authorList>
            <person name="Cai S.Y."/>
            <person name="Jin L.M."/>
            <person name="Li H.R."/>
        </authorList>
    </citation>
    <scope>NUCLEOTIDE SEQUENCE</scope>
    <source>
        <strain evidence="3">A5-74</strain>
    </source>
</reference>
<dbReference type="InterPro" id="IPR029058">
    <property type="entry name" value="AB_hydrolase_fold"/>
</dbReference>
<dbReference type="Pfam" id="PF07859">
    <property type="entry name" value="Abhydrolase_3"/>
    <property type="match status" value="1"/>
</dbReference>
<dbReference type="PANTHER" id="PTHR48081">
    <property type="entry name" value="AB HYDROLASE SUPERFAMILY PROTEIN C4A8.06C"/>
    <property type="match status" value="1"/>
</dbReference>
<proteinExistence type="predicted"/>
<dbReference type="Gene3D" id="3.40.50.1820">
    <property type="entry name" value="alpha/beta hydrolase"/>
    <property type="match status" value="1"/>
</dbReference>
<feature type="domain" description="Alpha/beta hydrolase fold-3" evidence="2">
    <location>
        <begin position="94"/>
        <end position="285"/>
    </location>
</feature>
<dbReference type="GO" id="GO:0016787">
    <property type="term" value="F:hydrolase activity"/>
    <property type="evidence" value="ECO:0007669"/>
    <property type="project" value="UniProtKB-KW"/>
</dbReference>
<name>A0AAU8DM23_9ACTN</name>
<dbReference type="InterPro" id="IPR013094">
    <property type="entry name" value="AB_hydrolase_3"/>
</dbReference>
<evidence type="ECO:0000259" key="2">
    <source>
        <dbReference type="Pfam" id="PF07859"/>
    </source>
</evidence>
<evidence type="ECO:0000313" key="3">
    <source>
        <dbReference type="EMBL" id="XCG63043.1"/>
    </source>
</evidence>
<keyword evidence="1 3" id="KW-0378">Hydrolase</keyword>